<dbReference type="InterPro" id="IPR007117">
    <property type="entry name" value="Expansin_CBD"/>
</dbReference>
<dbReference type="SUPFAM" id="SSF49590">
    <property type="entry name" value="PHL pollen allergen"/>
    <property type="match status" value="1"/>
</dbReference>
<keyword evidence="3" id="KW-1185">Reference proteome</keyword>
<dbReference type="AlphaFoldDB" id="V7CEC7"/>
<dbReference type="PANTHER" id="PTHR31692:SF10">
    <property type="entry name" value="EXPANSIN-B1-LIKE PROTEIN"/>
    <property type="match status" value="1"/>
</dbReference>
<gene>
    <name evidence="2" type="ORF">PHAVU_003G224700g</name>
</gene>
<accession>V7CEC7</accession>
<dbReference type="Pfam" id="PF01357">
    <property type="entry name" value="Expansin_C"/>
    <property type="match status" value="1"/>
</dbReference>
<dbReference type="SMR" id="V7CEC7"/>
<feature type="domain" description="Expansin-like CBD" evidence="1">
    <location>
        <begin position="52"/>
        <end position="130"/>
    </location>
</feature>
<protein>
    <recommendedName>
        <fullName evidence="1">Expansin-like CBD domain-containing protein</fullName>
    </recommendedName>
</protein>
<evidence type="ECO:0000259" key="1">
    <source>
        <dbReference type="PROSITE" id="PS50843"/>
    </source>
</evidence>
<sequence>MSRRAFKELGRDQNAYEELKKYATVEIKYKRVSSTYTGTVLFYIKETSSNPGYFAVVILNVNGINDVTAVEMWKSGEWKALNRKYGAVFEFLNPPSGGIRLRLKVSGMSDWVNPKVPIPSNWQPGSTYITEVGLK</sequence>
<dbReference type="STRING" id="3885.V7CEC7"/>
<evidence type="ECO:0000313" key="3">
    <source>
        <dbReference type="Proteomes" id="UP000000226"/>
    </source>
</evidence>
<evidence type="ECO:0000313" key="2">
    <source>
        <dbReference type="EMBL" id="ESW27703.1"/>
    </source>
</evidence>
<reference evidence="3" key="1">
    <citation type="journal article" date="2014" name="Nat. Genet.">
        <title>A reference genome for common bean and genome-wide analysis of dual domestications.</title>
        <authorList>
            <person name="Schmutz J."/>
            <person name="McClean P.E."/>
            <person name="Mamidi S."/>
            <person name="Wu G.A."/>
            <person name="Cannon S.B."/>
            <person name="Grimwood J."/>
            <person name="Jenkins J."/>
            <person name="Shu S."/>
            <person name="Song Q."/>
            <person name="Chavarro C."/>
            <person name="Torres-Torres M."/>
            <person name="Geffroy V."/>
            <person name="Moghaddam S.M."/>
            <person name="Gao D."/>
            <person name="Abernathy B."/>
            <person name="Barry K."/>
            <person name="Blair M."/>
            <person name="Brick M.A."/>
            <person name="Chovatia M."/>
            <person name="Gepts P."/>
            <person name="Goodstein D.M."/>
            <person name="Gonzales M."/>
            <person name="Hellsten U."/>
            <person name="Hyten D.L."/>
            <person name="Jia G."/>
            <person name="Kelly J.D."/>
            <person name="Kudrna D."/>
            <person name="Lee R."/>
            <person name="Richard M.M."/>
            <person name="Miklas P.N."/>
            <person name="Osorno J.M."/>
            <person name="Rodrigues J."/>
            <person name="Thareau V."/>
            <person name="Urrea C.A."/>
            <person name="Wang M."/>
            <person name="Yu Y."/>
            <person name="Zhang M."/>
            <person name="Wing R.A."/>
            <person name="Cregan P.B."/>
            <person name="Rokhsar D.S."/>
            <person name="Jackson S.A."/>
        </authorList>
    </citation>
    <scope>NUCLEOTIDE SEQUENCE [LARGE SCALE GENOMIC DNA]</scope>
    <source>
        <strain evidence="3">cv. G19833</strain>
    </source>
</reference>
<dbReference type="Proteomes" id="UP000000226">
    <property type="component" value="Chromosome 3"/>
</dbReference>
<dbReference type="PANTHER" id="PTHR31692">
    <property type="entry name" value="EXPANSIN-B3"/>
    <property type="match status" value="1"/>
</dbReference>
<dbReference type="OMA" id="ISCHYEG"/>
<dbReference type="Gene3D" id="2.60.40.760">
    <property type="entry name" value="Expansin, cellulose-binding-like domain"/>
    <property type="match status" value="1"/>
</dbReference>
<proteinExistence type="predicted"/>
<name>V7CEC7_PHAVU</name>
<dbReference type="PROSITE" id="PS50843">
    <property type="entry name" value="EXPANSIN_CBD"/>
    <property type="match status" value="1"/>
</dbReference>
<dbReference type="EMBL" id="CM002290">
    <property type="protein sequence ID" value="ESW27703.1"/>
    <property type="molecule type" value="Genomic_DNA"/>
</dbReference>
<organism evidence="2 3">
    <name type="scientific">Phaseolus vulgaris</name>
    <name type="common">Kidney bean</name>
    <name type="synonym">French bean</name>
    <dbReference type="NCBI Taxonomy" id="3885"/>
    <lineage>
        <taxon>Eukaryota</taxon>
        <taxon>Viridiplantae</taxon>
        <taxon>Streptophyta</taxon>
        <taxon>Embryophyta</taxon>
        <taxon>Tracheophyta</taxon>
        <taxon>Spermatophyta</taxon>
        <taxon>Magnoliopsida</taxon>
        <taxon>eudicotyledons</taxon>
        <taxon>Gunneridae</taxon>
        <taxon>Pentapetalae</taxon>
        <taxon>rosids</taxon>
        <taxon>fabids</taxon>
        <taxon>Fabales</taxon>
        <taxon>Fabaceae</taxon>
        <taxon>Papilionoideae</taxon>
        <taxon>50 kb inversion clade</taxon>
        <taxon>NPAAA clade</taxon>
        <taxon>indigoferoid/millettioid clade</taxon>
        <taxon>Phaseoleae</taxon>
        <taxon>Phaseolus</taxon>
    </lineage>
</organism>
<dbReference type="Gramene" id="ESW27703">
    <property type="protein sequence ID" value="ESW27703"/>
    <property type="gene ID" value="PHAVU_003G224700g"/>
</dbReference>
<dbReference type="InterPro" id="IPR036749">
    <property type="entry name" value="Expansin_CBD_sf"/>
</dbReference>